<dbReference type="EMBL" id="RBNJ01013854">
    <property type="protein sequence ID" value="RUS25124.1"/>
    <property type="molecule type" value="Genomic_DNA"/>
</dbReference>
<comment type="caution">
    <text evidence="1">The sequence shown here is derived from an EMBL/GenBank/DDBJ whole genome shotgun (WGS) entry which is preliminary data.</text>
</comment>
<dbReference type="AlphaFoldDB" id="A0A433Q5S4"/>
<name>A0A433Q5S4_9FUNG</name>
<proteinExistence type="predicted"/>
<dbReference type="Proteomes" id="UP000274822">
    <property type="component" value="Unassembled WGS sequence"/>
</dbReference>
<reference evidence="1 2" key="1">
    <citation type="journal article" date="2018" name="New Phytol.">
        <title>Phylogenomics of Endogonaceae and evolution of mycorrhizas within Mucoromycota.</title>
        <authorList>
            <person name="Chang Y."/>
            <person name="Desiro A."/>
            <person name="Na H."/>
            <person name="Sandor L."/>
            <person name="Lipzen A."/>
            <person name="Clum A."/>
            <person name="Barry K."/>
            <person name="Grigoriev I.V."/>
            <person name="Martin F.M."/>
            <person name="Stajich J.E."/>
            <person name="Smith M.E."/>
            <person name="Bonito G."/>
            <person name="Spatafora J.W."/>
        </authorList>
    </citation>
    <scope>NUCLEOTIDE SEQUENCE [LARGE SCALE GENOMIC DNA]</scope>
    <source>
        <strain evidence="1 2">AD002</strain>
    </source>
</reference>
<gene>
    <name evidence="1" type="ORF">BC938DRAFT_472594</name>
</gene>
<evidence type="ECO:0000313" key="2">
    <source>
        <dbReference type="Proteomes" id="UP000274822"/>
    </source>
</evidence>
<keyword evidence="2" id="KW-1185">Reference proteome</keyword>
<accession>A0A433Q5S4</accession>
<evidence type="ECO:0000313" key="1">
    <source>
        <dbReference type="EMBL" id="RUS25124.1"/>
    </source>
</evidence>
<protein>
    <submittedName>
        <fullName evidence="1">Uncharacterized protein</fullName>
    </submittedName>
</protein>
<sequence>MNPATSVNPVAFANLATPANPVAFANLATPANTATSANLGLPRCHSANSEIEVSGILSIHYLTPLYILDVYSAASTVSAASAAIGRVTILPDE</sequence>
<organism evidence="1 2">
    <name type="scientific">Jimgerdemannia flammicorona</name>
    <dbReference type="NCBI Taxonomy" id="994334"/>
    <lineage>
        <taxon>Eukaryota</taxon>
        <taxon>Fungi</taxon>
        <taxon>Fungi incertae sedis</taxon>
        <taxon>Mucoromycota</taxon>
        <taxon>Mucoromycotina</taxon>
        <taxon>Endogonomycetes</taxon>
        <taxon>Endogonales</taxon>
        <taxon>Endogonaceae</taxon>
        <taxon>Jimgerdemannia</taxon>
    </lineage>
</organism>